<dbReference type="GO" id="GO:0008270">
    <property type="term" value="F:zinc ion binding"/>
    <property type="evidence" value="ECO:0007669"/>
    <property type="project" value="UniProtKB-KW"/>
</dbReference>
<keyword evidence="4" id="KW-0862">Zinc</keyword>
<evidence type="ECO:0000256" key="2">
    <source>
        <dbReference type="ARBA" id="ARBA00022737"/>
    </source>
</evidence>
<proteinExistence type="predicted"/>
<dbReference type="Pfam" id="PF00096">
    <property type="entry name" value="zf-C2H2"/>
    <property type="match status" value="1"/>
</dbReference>
<keyword evidence="8" id="KW-1185">Reference proteome</keyword>
<feature type="domain" description="C2H2-type" evidence="6">
    <location>
        <begin position="238"/>
        <end position="266"/>
    </location>
</feature>
<dbReference type="InterPro" id="IPR036236">
    <property type="entry name" value="Znf_C2H2_sf"/>
</dbReference>
<dbReference type="Proteomes" id="UP001153636">
    <property type="component" value="Chromosome 9"/>
</dbReference>
<keyword evidence="1" id="KW-0479">Metal-binding</keyword>
<keyword evidence="2" id="KW-0677">Repeat</keyword>
<evidence type="ECO:0000256" key="3">
    <source>
        <dbReference type="ARBA" id="ARBA00022771"/>
    </source>
</evidence>
<protein>
    <recommendedName>
        <fullName evidence="6">C2H2-type domain-containing protein</fullName>
    </recommendedName>
</protein>
<accession>A0A9P0GJ31</accession>
<dbReference type="Gene3D" id="3.30.160.60">
    <property type="entry name" value="Classic Zinc Finger"/>
    <property type="match status" value="4"/>
</dbReference>
<name>A0A9P0GJ31_9CUCU</name>
<dbReference type="PANTHER" id="PTHR24379">
    <property type="entry name" value="KRAB AND ZINC FINGER DOMAIN-CONTAINING"/>
    <property type="match status" value="1"/>
</dbReference>
<dbReference type="PROSITE" id="PS00028">
    <property type="entry name" value="ZINC_FINGER_C2H2_1"/>
    <property type="match status" value="2"/>
</dbReference>
<dbReference type="EMBL" id="OV651821">
    <property type="protein sequence ID" value="CAH1115414.1"/>
    <property type="molecule type" value="Genomic_DNA"/>
</dbReference>
<feature type="domain" description="C2H2-type" evidence="6">
    <location>
        <begin position="270"/>
        <end position="297"/>
    </location>
</feature>
<evidence type="ECO:0000256" key="5">
    <source>
        <dbReference type="PROSITE-ProRule" id="PRU00042"/>
    </source>
</evidence>
<dbReference type="AlphaFoldDB" id="A0A9P0GJ31"/>
<dbReference type="PANTHER" id="PTHR24379:SF121">
    <property type="entry name" value="C2H2-TYPE DOMAIN-CONTAINING PROTEIN"/>
    <property type="match status" value="1"/>
</dbReference>
<evidence type="ECO:0000259" key="6">
    <source>
        <dbReference type="PROSITE" id="PS50157"/>
    </source>
</evidence>
<reference evidence="7" key="1">
    <citation type="submission" date="2022-01" db="EMBL/GenBank/DDBJ databases">
        <authorList>
            <person name="King R."/>
        </authorList>
    </citation>
    <scope>NUCLEOTIDE SEQUENCE</scope>
</reference>
<evidence type="ECO:0000313" key="8">
    <source>
        <dbReference type="Proteomes" id="UP001153636"/>
    </source>
</evidence>
<feature type="domain" description="C2H2-type" evidence="6">
    <location>
        <begin position="114"/>
        <end position="141"/>
    </location>
</feature>
<gene>
    <name evidence="7" type="ORF">PSYICH_LOCUS15640</name>
</gene>
<organism evidence="7 8">
    <name type="scientific">Psylliodes chrysocephalus</name>
    <dbReference type="NCBI Taxonomy" id="3402493"/>
    <lineage>
        <taxon>Eukaryota</taxon>
        <taxon>Metazoa</taxon>
        <taxon>Ecdysozoa</taxon>
        <taxon>Arthropoda</taxon>
        <taxon>Hexapoda</taxon>
        <taxon>Insecta</taxon>
        <taxon>Pterygota</taxon>
        <taxon>Neoptera</taxon>
        <taxon>Endopterygota</taxon>
        <taxon>Coleoptera</taxon>
        <taxon>Polyphaga</taxon>
        <taxon>Cucujiformia</taxon>
        <taxon>Chrysomeloidea</taxon>
        <taxon>Chrysomelidae</taxon>
        <taxon>Galerucinae</taxon>
        <taxon>Alticini</taxon>
        <taxon>Psylliodes</taxon>
    </lineage>
</organism>
<dbReference type="OrthoDB" id="6783572at2759"/>
<dbReference type="SMART" id="SM00355">
    <property type="entry name" value="ZnF_C2H2"/>
    <property type="match status" value="9"/>
</dbReference>
<dbReference type="PROSITE" id="PS50157">
    <property type="entry name" value="ZINC_FINGER_C2H2_2"/>
    <property type="match status" value="4"/>
</dbReference>
<evidence type="ECO:0000256" key="4">
    <source>
        <dbReference type="ARBA" id="ARBA00022833"/>
    </source>
</evidence>
<evidence type="ECO:0000256" key="1">
    <source>
        <dbReference type="ARBA" id="ARBA00022723"/>
    </source>
</evidence>
<keyword evidence="3 5" id="KW-0863">Zinc-finger</keyword>
<evidence type="ECO:0000313" key="7">
    <source>
        <dbReference type="EMBL" id="CAH1115414.1"/>
    </source>
</evidence>
<dbReference type="SUPFAM" id="SSF57667">
    <property type="entry name" value="beta-beta-alpha zinc fingers"/>
    <property type="match status" value="1"/>
</dbReference>
<dbReference type="InterPro" id="IPR013087">
    <property type="entry name" value="Znf_C2H2_type"/>
</dbReference>
<sequence length="354" mass="42087">MSTLLKNNIKEENPDYDNFDGKEVEGKIVDYQFLVRPKQEPIDTKPTPASLEFVGEIQSEEHNYHLPREIRFTTKIEDLLCKYCNYKTTCKLDYISHTNKQHQRSKYVRKKVDFACEYCDFKTHSRTSIKRHTDVHQISKENLPHGCTLCEFKCIDKSYIKKHMINVHTVRDRTFFCHICGHAATSSRNLKTHHLASHDVTRKSFDCDLCSYKANANHKLTVHKDYVHFKKPRIYKQHVCDMCGEMFTGLAKLNIHLLRKHEVDVEVKTYICYHCGKKYFKRFAFMQHVLQHSSHREKMFCANCDYSTFNKTNLSQHMVKHDKHIKMHKCNMCSFETKRAHTLRHHIKTHFNKL</sequence>
<feature type="domain" description="C2H2-type" evidence="6">
    <location>
        <begin position="175"/>
        <end position="203"/>
    </location>
</feature>